<dbReference type="OrthoDB" id="52286at2"/>
<dbReference type="CDD" id="cd23669">
    <property type="entry name" value="GH55_SacteLam55A-like"/>
    <property type="match status" value="1"/>
</dbReference>
<keyword evidence="3" id="KW-1185">Reference proteome</keyword>
<dbReference type="EMBL" id="MYFO01000005">
    <property type="protein sequence ID" value="TFE90261.1"/>
    <property type="molecule type" value="Genomic_DNA"/>
</dbReference>
<dbReference type="Gene3D" id="2.80.10.50">
    <property type="match status" value="3"/>
</dbReference>
<sequence>MRLYAATTGFNVNWLNFTSVAPTPTPTPTPGVIVAGGIYKLINPNSGKALDVASAGTTDGTNVQIWTDNGSAAQQWQTNSNSDGTYTLINVGSGKALDVAAAGTADGSNVQIYTSNGTGAQKWSINSNGDGTYLLLNQNAGKALDVVSAGTSDGTNVQIWGNTATAARRWQLVQLTTPTPTPTPSATPTPTPGTAPDFGPNVKIFSPSMSASSIQSQLNSVFSQQESNQFGTNRYALVFKPGTYNVDVNVGFYTQVLGLGMSPDDVTINGAVHAEADWFQGNATQNFWRAAENLSVTPSGGTNRWAVSQAAPFRRMHIRGNLALDDGGWSSGGFISDSKIDNQVNSGGQQQWFSRNSQFGSWAGSNWNMVFLGVNGAPSGASWPNPPHTVVSQTPTVREKPFLTIDSGGNYSVFVPALTTNTQGTTWSSGTTAGQSIPIDQFYIAKSGVDTASTINAALSQGKHVLFTPGIYHLNDTLRITNANTVVLGLGLATLIPDNGVNAMSIADVDGVKVAGLLFDAGTVNSPILLEVGPSGSSASHASNPTSLHDLFFRVGGAAVGKADVSLRINSSNVIGDHFWIWRADHSYGVGWNTNTTKNGLIVNGANVTIYGLFVEHYHQYQTLWNGNGGRVYFYQSEIPYDVPNQSSWMNGTVNGYASYKVASSVTSHEAWGLGIYCYFSSNPSVKLQSAIEAPSVSGVKFHNMTTVSLGGTGEITHILNNTGNAANSGGTVQRLAQ</sequence>
<gene>
    <name evidence="2" type="ORF">B5M42_05375</name>
</gene>
<reference evidence="2 3" key="1">
    <citation type="submission" date="2017-03" db="EMBL/GenBank/DDBJ databases">
        <title>Isolation of Levoglucosan Utilizing Bacteria.</title>
        <authorList>
            <person name="Arya A.S."/>
        </authorList>
    </citation>
    <scope>NUCLEOTIDE SEQUENCE [LARGE SCALE GENOMIC DNA]</scope>
    <source>
        <strain evidence="2 3">MEC069</strain>
    </source>
</reference>
<dbReference type="SUPFAM" id="SSF51126">
    <property type="entry name" value="Pectin lyase-like"/>
    <property type="match status" value="1"/>
</dbReference>
<accession>A0A4Y8Q9G9</accession>
<dbReference type="SUPFAM" id="SSF50370">
    <property type="entry name" value="Ricin B-like lectins"/>
    <property type="match status" value="1"/>
</dbReference>
<dbReference type="SMART" id="SM00458">
    <property type="entry name" value="RICIN"/>
    <property type="match status" value="1"/>
</dbReference>
<comment type="caution">
    <text evidence="2">The sequence shown here is derived from an EMBL/GenBank/DDBJ whole genome shotgun (WGS) entry which is preliminary data.</text>
</comment>
<proteinExistence type="predicted"/>
<feature type="domain" description="Ricin B lectin" evidence="1">
    <location>
        <begin position="36"/>
        <end position="173"/>
    </location>
</feature>
<dbReference type="CDD" id="cd00161">
    <property type="entry name" value="beta-trefoil_Ricin-like"/>
    <property type="match status" value="1"/>
</dbReference>
<evidence type="ECO:0000259" key="1">
    <source>
        <dbReference type="SMART" id="SM00458"/>
    </source>
</evidence>
<dbReference type="PROSITE" id="PS50231">
    <property type="entry name" value="RICIN_B_LECTIN"/>
    <property type="match status" value="1"/>
</dbReference>
<dbReference type="Proteomes" id="UP000298246">
    <property type="component" value="Unassembled WGS sequence"/>
</dbReference>
<evidence type="ECO:0000313" key="2">
    <source>
        <dbReference type="EMBL" id="TFE90261.1"/>
    </source>
</evidence>
<dbReference type="Pfam" id="PF14200">
    <property type="entry name" value="RicinB_lectin_2"/>
    <property type="match status" value="1"/>
</dbReference>
<evidence type="ECO:0000313" key="3">
    <source>
        <dbReference type="Proteomes" id="UP000298246"/>
    </source>
</evidence>
<organism evidence="2 3">
    <name type="scientific">Paenibacillus athensensis</name>
    <dbReference type="NCBI Taxonomy" id="1967502"/>
    <lineage>
        <taxon>Bacteria</taxon>
        <taxon>Bacillati</taxon>
        <taxon>Bacillota</taxon>
        <taxon>Bacilli</taxon>
        <taxon>Bacillales</taxon>
        <taxon>Paenibacillaceae</taxon>
        <taxon>Paenibacillus</taxon>
    </lineage>
</organism>
<name>A0A4Y8Q9G9_9BACL</name>
<dbReference type="AlphaFoldDB" id="A0A4Y8Q9G9"/>
<dbReference type="InterPro" id="IPR035992">
    <property type="entry name" value="Ricin_B-like_lectins"/>
</dbReference>
<dbReference type="InterPro" id="IPR059186">
    <property type="entry name" value="SACTE_4363"/>
</dbReference>
<dbReference type="InterPro" id="IPR000772">
    <property type="entry name" value="Ricin_B_lectin"/>
</dbReference>
<dbReference type="InterPro" id="IPR011050">
    <property type="entry name" value="Pectin_lyase_fold/virulence"/>
</dbReference>
<protein>
    <submittedName>
        <fullName evidence="2">Coagulation factor 5/8 type domain-containing protein</fullName>
    </submittedName>
</protein>